<dbReference type="SUPFAM" id="SSF50129">
    <property type="entry name" value="GroES-like"/>
    <property type="match status" value="1"/>
</dbReference>
<dbReference type="InterPro" id="IPR036291">
    <property type="entry name" value="NAD(P)-bd_dom_sf"/>
</dbReference>
<keyword evidence="4" id="KW-0862">Zinc</keyword>
<name>A0A7T4N868_9BURK</name>
<accession>A0A7T4N868</accession>
<comment type="similarity">
    <text evidence="2">Belongs to the zinc-containing alcohol dehydrogenase family.</text>
</comment>
<dbReference type="KEGG" id="pgis:I6I06_18770"/>
<dbReference type="PANTHER" id="PTHR43350">
    <property type="entry name" value="NAD-DEPENDENT ALCOHOL DEHYDROGENASE"/>
    <property type="match status" value="1"/>
</dbReference>
<dbReference type="EMBL" id="CP066076">
    <property type="protein sequence ID" value="QQC67016.1"/>
    <property type="molecule type" value="Genomic_DNA"/>
</dbReference>
<dbReference type="InterPro" id="IPR011032">
    <property type="entry name" value="GroES-like_sf"/>
</dbReference>
<evidence type="ECO:0000313" key="7">
    <source>
        <dbReference type="EMBL" id="QQC67016.1"/>
    </source>
</evidence>
<dbReference type="AlphaFoldDB" id="A0A7T4N868"/>
<organism evidence="7 8">
    <name type="scientific">Paraburkholderia ginsengisoli</name>
    <dbReference type="NCBI Taxonomy" id="311231"/>
    <lineage>
        <taxon>Bacteria</taxon>
        <taxon>Pseudomonadati</taxon>
        <taxon>Pseudomonadota</taxon>
        <taxon>Betaproteobacteria</taxon>
        <taxon>Burkholderiales</taxon>
        <taxon>Burkholderiaceae</taxon>
        <taxon>Paraburkholderia</taxon>
    </lineage>
</organism>
<proteinExistence type="inferred from homology"/>
<evidence type="ECO:0000256" key="3">
    <source>
        <dbReference type="ARBA" id="ARBA00022723"/>
    </source>
</evidence>
<dbReference type="GO" id="GO:0016491">
    <property type="term" value="F:oxidoreductase activity"/>
    <property type="evidence" value="ECO:0007669"/>
    <property type="project" value="UniProtKB-KW"/>
</dbReference>
<dbReference type="Gene3D" id="3.40.50.720">
    <property type="entry name" value="NAD(P)-binding Rossmann-like Domain"/>
    <property type="match status" value="1"/>
</dbReference>
<dbReference type="InterPro" id="IPR013149">
    <property type="entry name" value="ADH-like_C"/>
</dbReference>
<reference evidence="7 8" key="1">
    <citation type="submission" date="2020-12" db="EMBL/GenBank/DDBJ databases">
        <title>FDA dAtabase for Regulatory Grade micrObial Sequences (FDA-ARGOS): Supporting development and validation of Infectious Disease Dx tests.</title>
        <authorList>
            <person name="Nelson B."/>
            <person name="Plummer A."/>
            <person name="Tallon L."/>
            <person name="Sadzewicz L."/>
            <person name="Zhao X."/>
            <person name="Boylan J."/>
            <person name="Ott S."/>
            <person name="Bowen H."/>
            <person name="Vavikolanu K."/>
            <person name="Mehta A."/>
            <person name="Aluvathingal J."/>
            <person name="Nadendla S."/>
            <person name="Myers T."/>
            <person name="Yan Y."/>
            <person name="Sichtig H."/>
        </authorList>
    </citation>
    <scope>NUCLEOTIDE SEQUENCE [LARGE SCALE GENOMIC DNA]</scope>
    <source>
        <strain evidence="7 8">FDAARGOS_1049</strain>
    </source>
</reference>
<dbReference type="InterPro" id="IPR013154">
    <property type="entry name" value="ADH-like_N"/>
</dbReference>
<dbReference type="SUPFAM" id="SSF51735">
    <property type="entry name" value="NAD(P)-binding Rossmann-fold domains"/>
    <property type="match status" value="1"/>
</dbReference>
<evidence type="ECO:0000256" key="2">
    <source>
        <dbReference type="ARBA" id="ARBA00008072"/>
    </source>
</evidence>
<dbReference type="GO" id="GO:0046872">
    <property type="term" value="F:metal ion binding"/>
    <property type="evidence" value="ECO:0007669"/>
    <property type="project" value="UniProtKB-KW"/>
</dbReference>
<comment type="cofactor">
    <cofactor evidence="1">
        <name>Zn(2+)</name>
        <dbReference type="ChEBI" id="CHEBI:29105"/>
    </cofactor>
</comment>
<evidence type="ECO:0000256" key="5">
    <source>
        <dbReference type="ARBA" id="ARBA00023002"/>
    </source>
</evidence>
<keyword evidence="3" id="KW-0479">Metal-binding</keyword>
<evidence type="ECO:0000259" key="6">
    <source>
        <dbReference type="SMART" id="SM00829"/>
    </source>
</evidence>
<feature type="domain" description="Enoyl reductase (ER)" evidence="6">
    <location>
        <begin position="10"/>
        <end position="356"/>
    </location>
</feature>
<protein>
    <submittedName>
        <fullName evidence="7">Zinc-binding dehydrogenase</fullName>
    </submittedName>
</protein>
<dbReference type="Pfam" id="PF08240">
    <property type="entry name" value="ADH_N"/>
    <property type="match status" value="1"/>
</dbReference>
<sequence>MKAWQLERLGGALSLNDIPVPQARAGGVVVRVEASSLMSYMKAYVAGKLPNSIYHAPSQPFVPGGNGVGVVHAVGEGVWHLQAGQRVVLSSYFVAQENVREPAQILLGVTASGAIAERMQADWPDGTLAEYASYPASAVTPVDDLPLLSAVQLAMTTRCIVPFGGLLRGRLAAGETLIVSGATGAYGTGAVLLALAMGASRIVAIGRNARTLEAIATLGRGRVVTVTASGDVAADTHALRDAAHGGAHMAFDMVGNADDPSLTLAALRALAPGGRLVLMGSMAVPLPVPYTEVMLNGWEILGQFMYPRESYRRLLDLACSGQLDLTALRPRVYPLAALPEAMDAAAAATSFECVVIDHAQ</sequence>
<gene>
    <name evidence="7" type="ORF">I6I06_18770</name>
</gene>
<dbReference type="PANTHER" id="PTHR43350:SF17">
    <property type="entry name" value="NAD-DEPENDENT ALCOHOL DEHYDROGENASE"/>
    <property type="match status" value="1"/>
</dbReference>
<dbReference type="RefSeq" id="WP_042328513.1">
    <property type="nucleotide sequence ID" value="NZ_CP066076.1"/>
</dbReference>
<keyword evidence="5" id="KW-0560">Oxidoreductase</keyword>
<evidence type="ECO:0000313" key="8">
    <source>
        <dbReference type="Proteomes" id="UP000595610"/>
    </source>
</evidence>
<evidence type="ECO:0000256" key="1">
    <source>
        <dbReference type="ARBA" id="ARBA00001947"/>
    </source>
</evidence>
<dbReference type="Gene3D" id="3.90.180.10">
    <property type="entry name" value="Medium-chain alcohol dehydrogenases, catalytic domain"/>
    <property type="match status" value="1"/>
</dbReference>
<evidence type="ECO:0000256" key="4">
    <source>
        <dbReference type="ARBA" id="ARBA00022833"/>
    </source>
</evidence>
<dbReference type="SMART" id="SM00829">
    <property type="entry name" value="PKS_ER"/>
    <property type="match status" value="1"/>
</dbReference>
<dbReference type="Pfam" id="PF00107">
    <property type="entry name" value="ADH_zinc_N"/>
    <property type="match status" value="1"/>
</dbReference>
<dbReference type="Proteomes" id="UP000595610">
    <property type="component" value="Chromosome 2"/>
</dbReference>
<keyword evidence="8" id="KW-1185">Reference proteome</keyword>
<dbReference type="InterPro" id="IPR020843">
    <property type="entry name" value="ER"/>
</dbReference>